<evidence type="ECO:0000313" key="2">
    <source>
        <dbReference type="Proteomes" id="UP000235220"/>
    </source>
</evidence>
<protein>
    <submittedName>
        <fullName evidence="3">Uncharacterized protein LOC108998328</fullName>
    </submittedName>
</protein>
<dbReference type="OrthoDB" id="668318at2759"/>
<dbReference type="PANTHER" id="PTHR36012">
    <property type="entry name" value="OS01G0654400 PROTEIN"/>
    <property type="match status" value="1"/>
</dbReference>
<gene>
    <name evidence="3" type="primary">LOC108998328</name>
</gene>
<dbReference type="Proteomes" id="UP000235220">
    <property type="component" value="Chromosome 6"/>
</dbReference>
<accession>A0A2I4FFH5</accession>
<dbReference type="KEGG" id="jre:108998328"/>
<evidence type="ECO:0000313" key="3">
    <source>
        <dbReference type="RefSeq" id="XP_018830400.1"/>
    </source>
</evidence>
<dbReference type="RefSeq" id="XP_018830400.1">
    <property type="nucleotide sequence ID" value="XM_018974855.2"/>
</dbReference>
<dbReference type="AlphaFoldDB" id="A0A2I4FFH5"/>
<feature type="region of interest" description="Disordered" evidence="1">
    <location>
        <begin position="62"/>
        <end position="82"/>
    </location>
</feature>
<feature type="compositionally biased region" description="Basic and acidic residues" evidence="1">
    <location>
        <begin position="26"/>
        <end position="39"/>
    </location>
</feature>
<sequence>MSGVQGTMPPELKTPTTYESVPGGENKTKTDLRSKEDQGMIQVEKEQDKVDDDNIAGRVGAGPAFVFAKDQEKQDPGVTGTG</sequence>
<evidence type="ECO:0000256" key="1">
    <source>
        <dbReference type="SAM" id="MobiDB-lite"/>
    </source>
</evidence>
<dbReference type="FunCoup" id="A0A2I4FFH5">
    <property type="interactions" value="88"/>
</dbReference>
<organism evidence="2 3">
    <name type="scientific">Juglans regia</name>
    <name type="common">English walnut</name>
    <dbReference type="NCBI Taxonomy" id="51240"/>
    <lineage>
        <taxon>Eukaryota</taxon>
        <taxon>Viridiplantae</taxon>
        <taxon>Streptophyta</taxon>
        <taxon>Embryophyta</taxon>
        <taxon>Tracheophyta</taxon>
        <taxon>Spermatophyta</taxon>
        <taxon>Magnoliopsida</taxon>
        <taxon>eudicotyledons</taxon>
        <taxon>Gunneridae</taxon>
        <taxon>Pentapetalae</taxon>
        <taxon>rosids</taxon>
        <taxon>fabids</taxon>
        <taxon>Fagales</taxon>
        <taxon>Juglandaceae</taxon>
        <taxon>Juglans</taxon>
    </lineage>
</organism>
<dbReference type="InParanoid" id="A0A2I4FFH5"/>
<dbReference type="CDD" id="cd23010">
    <property type="entry name" value="PM41-like"/>
    <property type="match status" value="1"/>
</dbReference>
<dbReference type="PANTHER" id="PTHR36012:SF2">
    <property type="entry name" value="OS08G0385000 PROTEIN"/>
    <property type="match status" value="1"/>
</dbReference>
<proteinExistence type="predicted"/>
<name>A0A2I4FFH5_JUGRE</name>
<reference evidence="3" key="1">
    <citation type="submission" date="2025-08" db="UniProtKB">
        <authorList>
            <consortium name="RefSeq"/>
        </authorList>
    </citation>
    <scope>IDENTIFICATION</scope>
    <source>
        <tissue evidence="3">Leaves</tissue>
    </source>
</reference>
<dbReference type="GeneID" id="108998328"/>
<keyword evidence="2" id="KW-1185">Reference proteome</keyword>
<feature type="region of interest" description="Disordered" evidence="1">
    <location>
        <begin position="1"/>
        <end position="39"/>
    </location>
</feature>